<comment type="caution">
    <text evidence="1">The sequence shown here is derived from an EMBL/GenBank/DDBJ whole genome shotgun (WGS) entry which is preliminary data.</text>
</comment>
<name>W4VK52_9BACI</name>
<accession>W4VK52</accession>
<dbReference type="Proteomes" id="UP000019102">
    <property type="component" value="Unassembled WGS sequence"/>
</dbReference>
<dbReference type="AlphaFoldDB" id="W4VK52"/>
<proteinExistence type="predicted"/>
<evidence type="ECO:0000313" key="1">
    <source>
        <dbReference type="EMBL" id="GAE93521.1"/>
    </source>
</evidence>
<evidence type="ECO:0000313" key="2">
    <source>
        <dbReference type="Proteomes" id="UP000019102"/>
    </source>
</evidence>
<dbReference type="EMBL" id="BAVS01000013">
    <property type="protein sequence ID" value="GAE93521.1"/>
    <property type="molecule type" value="Genomic_DNA"/>
</dbReference>
<protein>
    <submittedName>
        <fullName evidence="1">Uncharacterized protein</fullName>
    </submittedName>
</protein>
<gene>
    <name evidence="1" type="ORF">JCM21714_2608</name>
</gene>
<keyword evidence="2" id="KW-1185">Reference proteome</keyword>
<reference evidence="1 2" key="1">
    <citation type="journal article" date="2014" name="Genome Announc.">
        <title>Draft Genome Sequence of the Boron-Tolerant and Moderately Halotolerant Bacterium Gracilibacillus boraciitolerans JCM 21714T.</title>
        <authorList>
            <person name="Ahmed I."/>
            <person name="Oshima K."/>
            <person name="Suda W."/>
            <person name="Kitamura K."/>
            <person name="Iida T."/>
            <person name="Ohmori Y."/>
            <person name="Fujiwara T."/>
            <person name="Hattori M."/>
            <person name="Ohkuma M."/>
        </authorList>
    </citation>
    <scope>NUCLEOTIDE SEQUENCE [LARGE SCALE GENOMIC DNA]</scope>
    <source>
        <strain evidence="1 2">JCM 21714</strain>
    </source>
</reference>
<sequence>MKSFSEADIEKYLKYADKNVIPLEEVLGNCFTCGELLSEVELPEGPEKKVVCLKDRDYFVEKYEDLQELGEI</sequence>
<organism evidence="1 2">
    <name type="scientific">Gracilibacillus boraciitolerans JCM 21714</name>
    <dbReference type="NCBI Taxonomy" id="1298598"/>
    <lineage>
        <taxon>Bacteria</taxon>
        <taxon>Bacillati</taxon>
        <taxon>Bacillota</taxon>
        <taxon>Bacilli</taxon>
        <taxon>Bacillales</taxon>
        <taxon>Bacillaceae</taxon>
        <taxon>Gracilibacillus</taxon>
    </lineage>
</organism>
<dbReference type="RefSeq" id="WP_035723819.1">
    <property type="nucleotide sequence ID" value="NZ_BAVS01000013.1"/>
</dbReference>
<dbReference type="STRING" id="1298598.JCM21714_2608"/>
<dbReference type="OrthoDB" id="2991435at2"/>